<comment type="caution">
    <text evidence="1">The sequence shown here is derived from an EMBL/GenBank/DDBJ whole genome shotgun (WGS) entry which is preliminary data.</text>
</comment>
<organism evidence="1 2">
    <name type="scientific">Linum tenue</name>
    <dbReference type="NCBI Taxonomy" id="586396"/>
    <lineage>
        <taxon>Eukaryota</taxon>
        <taxon>Viridiplantae</taxon>
        <taxon>Streptophyta</taxon>
        <taxon>Embryophyta</taxon>
        <taxon>Tracheophyta</taxon>
        <taxon>Spermatophyta</taxon>
        <taxon>Magnoliopsida</taxon>
        <taxon>eudicotyledons</taxon>
        <taxon>Gunneridae</taxon>
        <taxon>Pentapetalae</taxon>
        <taxon>rosids</taxon>
        <taxon>fabids</taxon>
        <taxon>Malpighiales</taxon>
        <taxon>Linaceae</taxon>
        <taxon>Linum</taxon>
    </lineage>
</organism>
<sequence length="314" mass="33522">MLPDENHLVPSSTRNQAFNKHIEVDPNSKFRVMIVPSNQRIFHHEIPHTHSHVVGARHHQVAMVRGEFHLPDRESMAIQRRDGHPVIPHIPNPNALVHRGGSNQALVVLVPIAVQDLSLVARDYHRGSRLAHIPNPHRAVAGGRGEDVGVPRVPRHRVDAVGVFLESTDAGGAVERPELDGVVPGGGDEGVAARGVVVHPVDFARVLLEGSERVLRRREVGVEELDGAVGDGGDEKGVVGFGPGEIVDAVGRVEGDDLGEGSGRGWGKGEDVDASVADDTEVLGGGDGEAILVEGAEFDGVAVERRFGDVHCRD</sequence>
<reference evidence="1" key="1">
    <citation type="submission" date="2022-08" db="EMBL/GenBank/DDBJ databases">
        <authorList>
            <person name="Gutierrez-Valencia J."/>
        </authorList>
    </citation>
    <scope>NUCLEOTIDE SEQUENCE</scope>
</reference>
<name>A0AAV0PZA0_9ROSI</name>
<dbReference type="AlphaFoldDB" id="A0AAV0PZA0"/>
<evidence type="ECO:0000313" key="1">
    <source>
        <dbReference type="EMBL" id="CAI0476090.1"/>
    </source>
</evidence>
<protein>
    <submittedName>
        <fullName evidence="1">Uncharacterized protein</fullName>
    </submittedName>
</protein>
<accession>A0AAV0PZA0</accession>
<dbReference type="EMBL" id="CAMGYJ010000009">
    <property type="protein sequence ID" value="CAI0476090.1"/>
    <property type="molecule type" value="Genomic_DNA"/>
</dbReference>
<proteinExistence type="predicted"/>
<evidence type="ECO:0000313" key="2">
    <source>
        <dbReference type="Proteomes" id="UP001154282"/>
    </source>
</evidence>
<keyword evidence="2" id="KW-1185">Reference proteome</keyword>
<gene>
    <name evidence="1" type="ORF">LITE_LOCUS40643</name>
</gene>
<dbReference type="Proteomes" id="UP001154282">
    <property type="component" value="Unassembled WGS sequence"/>
</dbReference>